<dbReference type="AlphaFoldDB" id="I4AMC4"/>
<dbReference type="PANTHER" id="PTHR43428:SF1">
    <property type="entry name" value="ARSENATE REDUCTASE"/>
    <property type="match status" value="1"/>
</dbReference>
<evidence type="ECO:0000313" key="1">
    <source>
        <dbReference type="EMBL" id="AFM05109.1"/>
    </source>
</evidence>
<dbReference type="KEGG" id="fli:Fleli_2756"/>
<dbReference type="HOGENOM" id="CLU_093779_0_0_10"/>
<dbReference type="InterPro" id="IPR036196">
    <property type="entry name" value="Ptyr_pPase_sf"/>
</dbReference>
<dbReference type="Gene3D" id="3.40.50.2300">
    <property type="match status" value="1"/>
</dbReference>
<gene>
    <name evidence="1" type="ordered locus">Fleli_2756</name>
</gene>
<dbReference type="PATRIC" id="fig|880071.3.peg.2742"/>
<protein>
    <submittedName>
        <fullName evidence="1">Protein-tyrosine-phosphatase</fullName>
    </submittedName>
</protein>
<dbReference type="OrthoDB" id="9793058at2"/>
<keyword evidence="2" id="KW-1185">Reference proteome</keyword>
<sequence>MDKKLYPELQNYSEQLASNFAIIDEERKIKLKEIGDYIIEKKREQKTASNNVNVTVICTHNSRRSHFGQVWLQVAAAYYGIEGINTFSGGTETTAFNTRAVAALEQAGVKIEKTTAFDGDENPVYSMSVGKKYSKTLMFSKKYTHKQNPQKGFAAIMVCSDADKNCPLVMGADARFAIPFEDPKSSDNTPSEEQTYNERCKQIGTEFFFVMDYVKTELSKE</sequence>
<dbReference type="PANTHER" id="PTHR43428">
    <property type="entry name" value="ARSENATE REDUCTASE"/>
    <property type="match status" value="1"/>
</dbReference>
<dbReference type="Proteomes" id="UP000006054">
    <property type="component" value="Chromosome"/>
</dbReference>
<evidence type="ECO:0000313" key="2">
    <source>
        <dbReference type="Proteomes" id="UP000006054"/>
    </source>
</evidence>
<proteinExistence type="predicted"/>
<organism evidence="1 2">
    <name type="scientific">Bernardetia litoralis (strain ATCC 23117 / DSM 6794 / NBRC 15988 / NCIMB 1366 / Fx l1 / Sio-4)</name>
    <name type="common">Flexibacter litoralis</name>
    <dbReference type="NCBI Taxonomy" id="880071"/>
    <lineage>
        <taxon>Bacteria</taxon>
        <taxon>Pseudomonadati</taxon>
        <taxon>Bacteroidota</taxon>
        <taxon>Cytophagia</taxon>
        <taxon>Cytophagales</taxon>
        <taxon>Bernardetiaceae</taxon>
        <taxon>Bernardetia</taxon>
    </lineage>
</organism>
<accession>I4AMC4</accession>
<reference evidence="2" key="1">
    <citation type="submission" date="2012-06" db="EMBL/GenBank/DDBJ databases">
        <title>The complete genome of Flexibacter litoralis DSM 6794.</title>
        <authorList>
            <person name="Lucas S."/>
            <person name="Copeland A."/>
            <person name="Lapidus A."/>
            <person name="Glavina del Rio T."/>
            <person name="Dalin E."/>
            <person name="Tice H."/>
            <person name="Bruce D."/>
            <person name="Goodwin L."/>
            <person name="Pitluck S."/>
            <person name="Peters L."/>
            <person name="Ovchinnikova G."/>
            <person name="Lu M."/>
            <person name="Kyrpides N."/>
            <person name="Mavromatis K."/>
            <person name="Ivanova N."/>
            <person name="Brettin T."/>
            <person name="Detter J.C."/>
            <person name="Han C."/>
            <person name="Larimer F."/>
            <person name="Land M."/>
            <person name="Hauser L."/>
            <person name="Markowitz V."/>
            <person name="Cheng J.-F."/>
            <person name="Hugenholtz P."/>
            <person name="Woyke T."/>
            <person name="Wu D."/>
            <person name="Spring S."/>
            <person name="Lang E."/>
            <person name="Kopitz M."/>
            <person name="Brambilla E."/>
            <person name="Klenk H.-P."/>
            <person name="Eisen J.A."/>
        </authorList>
    </citation>
    <scope>NUCLEOTIDE SEQUENCE [LARGE SCALE GENOMIC DNA]</scope>
    <source>
        <strain evidence="2">ATCC 23117 / DSM 6794 / NBRC 15988 / NCIMB 1366 / Sio-4</strain>
    </source>
</reference>
<dbReference type="RefSeq" id="WP_014798545.1">
    <property type="nucleotide sequence ID" value="NC_018018.1"/>
</dbReference>
<name>I4AMC4_BERLS</name>
<dbReference type="STRING" id="880071.Fleli_2756"/>
<dbReference type="SUPFAM" id="SSF52788">
    <property type="entry name" value="Phosphotyrosine protein phosphatases I"/>
    <property type="match status" value="1"/>
</dbReference>
<dbReference type="eggNOG" id="COG0394">
    <property type="taxonomic scope" value="Bacteria"/>
</dbReference>
<dbReference type="EMBL" id="CP003345">
    <property type="protein sequence ID" value="AFM05109.1"/>
    <property type="molecule type" value="Genomic_DNA"/>
</dbReference>